<dbReference type="EMBL" id="CADEPM010000006">
    <property type="protein sequence ID" value="CAB3407116.1"/>
    <property type="molecule type" value="Genomic_DNA"/>
</dbReference>
<gene>
    <name evidence="2" type="ORF">CBOVIS_LOCUS9092</name>
</gene>
<evidence type="ECO:0000313" key="2">
    <source>
        <dbReference type="EMBL" id="CAB3407116.1"/>
    </source>
</evidence>
<sequence>MPRSRSRSTHRRSSGSNSAESEADVSMSHRTPRRQQPEPTVALQSPMPGVVILNDEDWGNWRMQELDRVRWEEEHPLPTRSELPEKSDNSFIPDRDVYYERSKKAREELKKGLDAINAGSFNSGKDKDITIEINGRLLSPQSCRAFKDIISKKLKERRVQGIRKKIFEEDEDSLDDDFEREWRERRAAYKAKAKKLRRFNEQTGRIASPVDEFLDYIEETDQEDKADSKLYRKWLKERIKECDEGKISDMYPKYCQELRKQNKKKKRAESRDPRTFKRMVRKVQTAYNSLRRSSREAVDRIRSRSRDAFSDTSERKKELDILTKPLRTTNQNQE</sequence>
<dbReference type="AlphaFoldDB" id="A0A8S1F3K3"/>
<name>A0A8S1F3K3_9PELO</name>
<dbReference type="Proteomes" id="UP000494206">
    <property type="component" value="Unassembled WGS sequence"/>
</dbReference>
<comment type="caution">
    <text evidence="2">The sequence shown here is derived from an EMBL/GenBank/DDBJ whole genome shotgun (WGS) entry which is preliminary data.</text>
</comment>
<evidence type="ECO:0000313" key="3">
    <source>
        <dbReference type="Proteomes" id="UP000494206"/>
    </source>
</evidence>
<feature type="region of interest" description="Disordered" evidence="1">
    <location>
        <begin position="287"/>
        <end position="334"/>
    </location>
</feature>
<feature type="region of interest" description="Disordered" evidence="1">
    <location>
        <begin position="1"/>
        <end position="49"/>
    </location>
</feature>
<proteinExistence type="predicted"/>
<accession>A0A8S1F3K3</accession>
<evidence type="ECO:0000256" key="1">
    <source>
        <dbReference type="SAM" id="MobiDB-lite"/>
    </source>
</evidence>
<reference evidence="2 3" key="1">
    <citation type="submission" date="2020-04" db="EMBL/GenBank/DDBJ databases">
        <authorList>
            <person name="Laetsch R D."/>
            <person name="Stevens L."/>
            <person name="Kumar S."/>
            <person name="Blaxter L. M."/>
        </authorList>
    </citation>
    <scope>NUCLEOTIDE SEQUENCE [LARGE SCALE GENOMIC DNA]</scope>
</reference>
<feature type="compositionally biased region" description="Basic residues" evidence="1">
    <location>
        <begin position="1"/>
        <end position="13"/>
    </location>
</feature>
<keyword evidence="3" id="KW-1185">Reference proteome</keyword>
<feature type="region of interest" description="Disordered" evidence="1">
    <location>
        <begin position="75"/>
        <end position="94"/>
    </location>
</feature>
<organism evidence="2 3">
    <name type="scientific">Caenorhabditis bovis</name>
    <dbReference type="NCBI Taxonomy" id="2654633"/>
    <lineage>
        <taxon>Eukaryota</taxon>
        <taxon>Metazoa</taxon>
        <taxon>Ecdysozoa</taxon>
        <taxon>Nematoda</taxon>
        <taxon>Chromadorea</taxon>
        <taxon>Rhabditida</taxon>
        <taxon>Rhabditina</taxon>
        <taxon>Rhabditomorpha</taxon>
        <taxon>Rhabditoidea</taxon>
        <taxon>Rhabditidae</taxon>
        <taxon>Peloderinae</taxon>
        <taxon>Caenorhabditis</taxon>
    </lineage>
</organism>
<feature type="compositionally biased region" description="Basic and acidic residues" evidence="1">
    <location>
        <begin position="293"/>
        <end position="321"/>
    </location>
</feature>
<protein>
    <submittedName>
        <fullName evidence="2">Uncharacterized protein</fullName>
    </submittedName>
</protein>